<name>E9HV57_DAPPU</name>
<organism evidence="4 5">
    <name type="scientific">Daphnia pulex</name>
    <name type="common">Water flea</name>
    <dbReference type="NCBI Taxonomy" id="6669"/>
    <lineage>
        <taxon>Eukaryota</taxon>
        <taxon>Metazoa</taxon>
        <taxon>Ecdysozoa</taxon>
        <taxon>Arthropoda</taxon>
        <taxon>Crustacea</taxon>
        <taxon>Branchiopoda</taxon>
        <taxon>Diplostraca</taxon>
        <taxon>Cladocera</taxon>
        <taxon>Anomopoda</taxon>
        <taxon>Daphniidae</taxon>
        <taxon>Daphnia</taxon>
    </lineage>
</organism>
<dbReference type="PANTHER" id="PTHR22880">
    <property type="entry name" value="FALZ-RELATED BROMODOMAIN-CONTAINING PROTEINS"/>
    <property type="match status" value="1"/>
</dbReference>
<dbReference type="Pfam" id="PF00439">
    <property type="entry name" value="Bromodomain"/>
    <property type="match status" value="1"/>
</dbReference>
<dbReference type="EMBL" id="GL732839">
    <property type="protein sequence ID" value="EFX64375.1"/>
    <property type="molecule type" value="Genomic_DNA"/>
</dbReference>
<proteinExistence type="predicted"/>
<protein>
    <recommendedName>
        <fullName evidence="3">Bromo domain-containing protein</fullName>
    </recommendedName>
</protein>
<dbReference type="Proteomes" id="UP000000305">
    <property type="component" value="Unassembled WGS sequence"/>
</dbReference>
<gene>
    <name evidence="4" type="ORF">DAPPUDRAFT_266525</name>
</gene>
<evidence type="ECO:0000256" key="1">
    <source>
        <dbReference type="ARBA" id="ARBA00023117"/>
    </source>
</evidence>
<evidence type="ECO:0000313" key="4">
    <source>
        <dbReference type="EMBL" id="EFX64375.1"/>
    </source>
</evidence>
<dbReference type="PhylomeDB" id="E9HV57"/>
<dbReference type="PANTHER" id="PTHR22880:SF225">
    <property type="entry name" value="BROMODOMAIN-CONTAINING PROTEIN BET-1-RELATED"/>
    <property type="match status" value="1"/>
</dbReference>
<sequence>MEPINGKVQPPVVPIRPGRVTNQLQYLQRTVLPALWDYRHAWPFHEPVDTKKLGLIASRQTSNVLVLPSLCRTISSQTFQVIKFPMDLGTVMKRLENHYYWSALDCILDINILFANCYTYNDPKEDVVWMGQQLEKIFRRQ</sequence>
<dbReference type="Gene3D" id="1.20.920.10">
    <property type="entry name" value="Bromodomain-like"/>
    <property type="match status" value="1"/>
</dbReference>
<dbReference type="InParanoid" id="E9HV57"/>
<dbReference type="PROSITE" id="PS50014">
    <property type="entry name" value="BROMODOMAIN_2"/>
    <property type="match status" value="1"/>
</dbReference>
<keyword evidence="5" id="KW-1185">Reference proteome</keyword>
<dbReference type="STRING" id="6669.E9HV57"/>
<dbReference type="SUPFAM" id="SSF47370">
    <property type="entry name" value="Bromodomain"/>
    <property type="match status" value="1"/>
</dbReference>
<dbReference type="HOGENOM" id="CLU_129458_2_0_1"/>
<dbReference type="OrthoDB" id="21449at2759"/>
<dbReference type="OMA" id="DCILDIN"/>
<evidence type="ECO:0000313" key="5">
    <source>
        <dbReference type="Proteomes" id="UP000000305"/>
    </source>
</evidence>
<dbReference type="InterPro" id="IPR050935">
    <property type="entry name" value="Bromo_chromatin_reader"/>
</dbReference>
<dbReference type="InterPro" id="IPR001487">
    <property type="entry name" value="Bromodomain"/>
</dbReference>
<dbReference type="eggNOG" id="KOG1474">
    <property type="taxonomic scope" value="Eukaryota"/>
</dbReference>
<keyword evidence="1 2" id="KW-0103">Bromodomain</keyword>
<evidence type="ECO:0000256" key="2">
    <source>
        <dbReference type="PROSITE-ProRule" id="PRU00035"/>
    </source>
</evidence>
<dbReference type="SMART" id="SM00297">
    <property type="entry name" value="BROMO"/>
    <property type="match status" value="1"/>
</dbReference>
<evidence type="ECO:0000259" key="3">
    <source>
        <dbReference type="PROSITE" id="PS50014"/>
    </source>
</evidence>
<dbReference type="PRINTS" id="PR00503">
    <property type="entry name" value="BROMODOMAIN"/>
</dbReference>
<accession>E9HV57</accession>
<dbReference type="AlphaFoldDB" id="E9HV57"/>
<reference evidence="4 5" key="1">
    <citation type="journal article" date="2011" name="Science">
        <title>The ecoresponsive genome of Daphnia pulex.</title>
        <authorList>
            <person name="Colbourne J.K."/>
            <person name="Pfrender M.E."/>
            <person name="Gilbert D."/>
            <person name="Thomas W.K."/>
            <person name="Tucker A."/>
            <person name="Oakley T.H."/>
            <person name="Tokishita S."/>
            <person name="Aerts A."/>
            <person name="Arnold G.J."/>
            <person name="Basu M.K."/>
            <person name="Bauer D.J."/>
            <person name="Caceres C.E."/>
            <person name="Carmel L."/>
            <person name="Casola C."/>
            <person name="Choi J.H."/>
            <person name="Detter J.C."/>
            <person name="Dong Q."/>
            <person name="Dusheyko S."/>
            <person name="Eads B.D."/>
            <person name="Frohlich T."/>
            <person name="Geiler-Samerotte K.A."/>
            <person name="Gerlach D."/>
            <person name="Hatcher P."/>
            <person name="Jogdeo S."/>
            <person name="Krijgsveld J."/>
            <person name="Kriventseva E.V."/>
            <person name="Kultz D."/>
            <person name="Laforsch C."/>
            <person name="Lindquist E."/>
            <person name="Lopez J."/>
            <person name="Manak J.R."/>
            <person name="Muller J."/>
            <person name="Pangilinan J."/>
            <person name="Patwardhan R.P."/>
            <person name="Pitluck S."/>
            <person name="Pritham E.J."/>
            <person name="Rechtsteiner A."/>
            <person name="Rho M."/>
            <person name="Rogozin I.B."/>
            <person name="Sakarya O."/>
            <person name="Salamov A."/>
            <person name="Schaack S."/>
            <person name="Shapiro H."/>
            <person name="Shiga Y."/>
            <person name="Skalitzky C."/>
            <person name="Smith Z."/>
            <person name="Souvorov A."/>
            <person name="Sung W."/>
            <person name="Tang Z."/>
            <person name="Tsuchiya D."/>
            <person name="Tu H."/>
            <person name="Vos H."/>
            <person name="Wang M."/>
            <person name="Wolf Y.I."/>
            <person name="Yamagata H."/>
            <person name="Yamada T."/>
            <person name="Ye Y."/>
            <person name="Shaw J.R."/>
            <person name="Andrews J."/>
            <person name="Crease T.J."/>
            <person name="Tang H."/>
            <person name="Lucas S.M."/>
            <person name="Robertson H.M."/>
            <person name="Bork P."/>
            <person name="Koonin E.V."/>
            <person name="Zdobnov E.M."/>
            <person name="Grigoriev I.V."/>
            <person name="Lynch M."/>
            <person name="Boore J.L."/>
        </authorList>
    </citation>
    <scope>NUCLEOTIDE SEQUENCE [LARGE SCALE GENOMIC DNA]</scope>
</reference>
<dbReference type="KEGG" id="dpx:DAPPUDRAFT_266525"/>
<dbReference type="InterPro" id="IPR036427">
    <property type="entry name" value="Bromodomain-like_sf"/>
</dbReference>
<feature type="domain" description="Bromo" evidence="3">
    <location>
        <begin position="36"/>
        <end position="128"/>
    </location>
</feature>